<dbReference type="SUPFAM" id="SSF53850">
    <property type="entry name" value="Periplasmic binding protein-like II"/>
    <property type="match status" value="1"/>
</dbReference>
<keyword evidence="3" id="KW-1185">Reference proteome</keyword>
<accession>A0A1H1R4C2</accession>
<dbReference type="STRING" id="684552.SAMN04489719_2013"/>
<dbReference type="AlphaFoldDB" id="A0A1H1R4C2"/>
<dbReference type="Gene3D" id="3.40.190.10">
    <property type="entry name" value="Periplasmic binding protein-like II"/>
    <property type="match status" value="1"/>
</dbReference>
<feature type="compositionally biased region" description="Polar residues" evidence="1">
    <location>
        <begin position="377"/>
        <end position="388"/>
    </location>
</feature>
<gene>
    <name evidence="2" type="ORF">SAMN04489719_2013</name>
</gene>
<dbReference type="Pfam" id="PF01547">
    <property type="entry name" value="SBP_bac_1"/>
    <property type="match status" value="1"/>
</dbReference>
<proteinExistence type="predicted"/>
<dbReference type="PANTHER" id="PTHR43649:SF12">
    <property type="entry name" value="DIACETYLCHITOBIOSE BINDING PROTEIN DASA"/>
    <property type="match status" value="1"/>
</dbReference>
<dbReference type="InterPro" id="IPR006059">
    <property type="entry name" value="SBP"/>
</dbReference>
<dbReference type="PANTHER" id="PTHR43649">
    <property type="entry name" value="ARABINOSE-BINDING PROTEIN-RELATED"/>
    <property type="match status" value="1"/>
</dbReference>
<dbReference type="PROSITE" id="PS51257">
    <property type="entry name" value="PROKAR_LIPOPROTEIN"/>
    <property type="match status" value="1"/>
</dbReference>
<evidence type="ECO:0000313" key="2">
    <source>
        <dbReference type="EMBL" id="SDS30552.1"/>
    </source>
</evidence>
<dbReference type="EMBL" id="LT629734">
    <property type="protein sequence ID" value="SDS30552.1"/>
    <property type="molecule type" value="Genomic_DNA"/>
</dbReference>
<dbReference type="InterPro" id="IPR050490">
    <property type="entry name" value="Bact_solute-bd_prot1"/>
</dbReference>
<organism evidence="2 3">
    <name type="scientific">Agrococcus carbonis</name>
    <dbReference type="NCBI Taxonomy" id="684552"/>
    <lineage>
        <taxon>Bacteria</taxon>
        <taxon>Bacillati</taxon>
        <taxon>Actinomycetota</taxon>
        <taxon>Actinomycetes</taxon>
        <taxon>Micrococcales</taxon>
        <taxon>Microbacteriaceae</taxon>
        <taxon>Agrococcus</taxon>
    </lineage>
</organism>
<feature type="region of interest" description="Disordered" evidence="1">
    <location>
        <begin position="367"/>
        <end position="389"/>
    </location>
</feature>
<evidence type="ECO:0000256" key="1">
    <source>
        <dbReference type="SAM" id="MobiDB-lite"/>
    </source>
</evidence>
<evidence type="ECO:0000313" key="3">
    <source>
        <dbReference type="Proteomes" id="UP000199649"/>
    </source>
</evidence>
<name>A0A1H1R4C2_9MICO</name>
<reference evidence="3" key="1">
    <citation type="submission" date="2016-10" db="EMBL/GenBank/DDBJ databases">
        <authorList>
            <person name="Varghese N."/>
            <person name="Submissions S."/>
        </authorList>
    </citation>
    <scope>NUCLEOTIDE SEQUENCE [LARGE SCALE GENOMIC DNA]</scope>
    <source>
        <strain evidence="3">DSM 22965</strain>
    </source>
</reference>
<dbReference type="Proteomes" id="UP000199649">
    <property type="component" value="Chromosome I"/>
</dbReference>
<feature type="region of interest" description="Disordered" evidence="1">
    <location>
        <begin position="447"/>
        <end position="471"/>
    </location>
</feature>
<protein>
    <submittedName>
        <fullName evidence="2">Carbohydrate ABC transporter substrate-binding protein, CUT1 family</fullName>
    </submittedName>
</protein>
<sequence length="471" mass="48981">MRTSASRTGSGPGRMGRIGSGAAAAVAMTLLLTACGGGAGGEDAAADVDFAAEPTGELRGWGFENTDDVGQARLDHAAGELGDVTIELDQTAFDAQKFTTLAVSGDMPDVVQIDRQFVPTYAAQGLLMPLDACFTAHEVDAAERWYPHVLADVTWEDQVWAVPQFYQPPVILTNARVMEEAGVDAGALDLSDPDAFIAAAEAMTVMDGSSVSRVGFDPQGVSKAAQWMLAFGGGVVDESGAPTLDRPENLEAVEFLQQLYEAQGGFSEVSGVIDSIDIFGDGNGYANDLVGAAVFDQWYLNVLTPYADDVEIGAVPMTTTDGSPFTATGGSAFVIPAGAQNPSAACAWALDLTSGDAWIAAADARAATTEEEEDRNGINTGLFTGSPESDQEIRAEYASAEGYPGFEEAIGVYYDVAAEGASLGASPAGQQIRGELENAMTSALVGERSPEEALAQAQQAAMSAYDQVSEQ</sequence>